<sequence length="541" mass="59326">MPFPRVPTFGKKWASPELSCGTQIMTTRLGCAKRAWWAHGAALEKFEKDIEPLIGATLRNIELRYTEIYYRLYMIGKRAETSRPIIMICCTEPRVKNDVESIIRQSGVLNEYPEFGLGACALPLEQPTPARPLAEPEDVAMTDGDDSDLLNGLPPRDTSACLAEAPLGSKIAILDEEGQHQITTGGIVVQAGRRFYQMTAKHTPERINSRMEPAKDLDECHFDGQSDNEEEDEEADWDATTHGSRTPTNSPPLPWAEDHHSESSNSQGSSQSSHPVDLRPTEGQLGKLEEPSDHGHMQVVSSGLESILRGDGLDSGLDYVLLPLDGGDPKAVNEVKLRDPARSPILRVPYAVEIPSRQCRVVAVTGSSGVLHGALLPGATYLRLANSAAVQKLHVIQLQGAVVEGDCGSAVLDERSGGFYGHISADSTEDTESTELTENTQSVRSEISPGTKATLFTIRLSKTTRMFLEQGKAWDLIYEIIPPDAMGVHPKYRQELHYLFEDLMNRLVSHVEQEEKSGSSNQSAPWQSSSVSTKPSHSPEI</sequence>
<evidence type="ECO:0000313" key="3">
    <source>
        <dbReference type="Proteomes" id="UP001433268"/>
    </source>
</evidence>
<organism evidence="2 3">
    <name type="scientific">Apiospora hydei</name>
    <dbReference type="NCBI Taxonomy" id="1337664"/>
    <lineage>
        <taxon>Eukaryota</taxon>
        <taxon>Fungi</taxon>
        <taxon>Dikarya</taxon>
        <taxon>Ascomycota</taxon>
        <taxon>Pezizomycotina</taxon>
        <taxon>Sordariomycetes</taxon>
        <taxon>Xylariomycetidae</taxon>
        <taxon>Amphisphaeriales</taxon>
        <taxon>Apiosporaceae</taxon>
        <taxon>Apiospora</taxon>
    </lineage>
</organism>
<gene>
    <name evidence="2" type="ORF">PG997_000261</name>
</gene>
<feature type="compositionally biased region" description="Low complexity" evidence="1">
    <location>
        <begin position="518"/>
        <end position="541"/>
    </location>
</feature>
<feature type="compositionally biased region" description="Low complexity" evidence="1">
    <location>
        <begin position="263"/>
        <end position="273"/>
    </location>
</feature>
<reference evidence="2 3" key="1">
    <citation type="submission" date="2023-01" db="EMBL/GenBank/DDBJ databases">
        <title>Analysis of 21 Apiospora genomes using comparative genomics revels a genus with tremendous synthesis potential of carbohydrate active enzymes and secondary metabolites.</title>
        <authorList>
            <person name="Sorensen T."/>
        </authorList>
    </citation>
    <scope>NUCLEOTIDE SEQUENCE [LARGE SCALE GENOMIC DNA]</scope>
    <source>
        <strain evidence="2 3">CBS 114990</strain>
    </source>
</reference>
<dbReference type="RefSeq" id="XP_066674349.1">
    <property type="nucleotide sequence ID" value="XM_066804576.1"/>
</dbReference>
<feature type="compositionally biased region" description="Acidic residues" evidence="1">
    <location>
        <begin position="226"/>
        <end position="237"/>
    </location>
</feature>
<evidence type="ECO:0000256" key="1">
    <source>
        <dbReference type="SAM" id="MobiDB-lite"/>
    </source>
</evidence>
<feature type="region of interest" description="Disordered" evidence="1">
    <location>
        <begin position="423"/>
        <end position="444"/>
    </location>
</feature>
<dbReference type="GeneID" id="92037636"/>
<accession>A0ABR1XA31</accession>
<comment type="caution">
    <text evidence="2">The sequence shown here is derived from an EMBL/GenBank/DDBJ whole genome shotgun (WGS) entry which is preliminary data.</text>
</comment>
<dbReference type="EMBL" id="JAQQWN010000002">
    <property type="protein sequence ID" value="KAK8093576.1"/>
    <property type="molecule type" value="Genomic_DNA"/>
</dbReference>
<dbReference type="Proteomes" id="UP001433268">
    <property type="component" value="Unassembled WGS sequence"/>
</dbReference>
<protein>
    <submittedName>
        <fullName evidence="2">Pngase family</fullName>
    </submittedName>
</protein>
<feature type="compositionally biased region" description="Basic and acidic residues" evidence="1">
    <location>
        <begin position="202"/>
        <end position="224"/>
    </location>
</feature>
<feature type="region of interest" description="Disordered" evidence="1">
    <location>
        <begin position="511"/>
        <end position="541"/>
    </location>
</feature>
<keyword evidence="3" id="KW-1185">Reference proteome</keyword>
<feature type="compositionally biased region" description="Basic and acidic residues" evidence="1">
    <location>
        <begin position="287"/>
        <end position="296"/>
    </location>
</feature>
<proteinExistence type="predicted"/>
<feature type="region of interest" description="Disordered" evidence="1">
    <location>
        <begin position="202"/>
        <end position="297"/>
    </location>
</feature>
<name>A0ABR1XA31_9PEZI</name>
<evidence type="ECO:0000313" key="2">
    <source>
        <dbReference type="EMBL" id="KAK8093576.1"/>
    </source>
</evidence>